<dbReference type="PRINTS" id="PR00095">
    <property type="entry name" value="ANTSNTHASEI"/>
</dbReference>
<dbReference type="Pfam" id="PF01063">
    <property type="entry name" value="Aminotran_4"/>
    <property type="match status" value="1"/>
</dbReference>
<dbReference type="InterPro" id="IPR043132">
    <property type="entry name" value="BCAT-like_C"/>
</dbReference>
<organism evidence="2 3">
    <name type="scientific">Pararobbsia alpina</name>
    <dbReference type="NCBI Taxonomy" id="621374"/>
    <lineage>
        <taxon>Bacteria</taxon>
        <taxon>Pseudomonadati</taxon>
        <taxon>Pseudomonadota</taxon>
        <taxon>Betaproteobacteria</taxon>
        <taxon>Burkholderiales</taxon>
        <taxon>Burkholderiaceae</taxon>
        <taxon>Pararobbsia</taxon>
    </lineage>
</organism>
<name>A0A6S7ATZ7_9BURK</name>
<dbReference type="InterPro" id="IPR019999">
    <property type="entry name" value="Anth_synth_I-like"/>
</dbReference>
<dbReference type="Gene3D" id="3.30.470.10">
    <property type="match status" value="1"/>
</dbReference>
<dbReference type="InterPro" id="IPR036038">
    <property type="entry name" value="Aminotransferase-like"/>
</dbReference>
<protein>
    <submittedName>
        <fullName evidence="2">Isochorismate synthase MenF</fullName>
        <ecNumber evidence="2">5.4.4.2</ecNumber>
    </submittedName>
</protein>
<dbReference type="GO" id="GO:0009396">
    <property type="term" value="P:folic acid-containing compound biosynthetic process"/>
    <property type="evidence" value="ECO:0007669"/>
    <property type="project" value="InterPro"/>
</dbReference>
<dbReference type="SUPFAM" id="SSF56322">
    <property type="entry name" value="ADC synthase"/>
    <property type="match status" value="1"/>
</dbReference>
<sequence length="629" mass="68102">MGLTPFALLDDCDASLAAPTSRLYTGLVGELASYGADDAEAVCAQAERALRDGLHAIVLADYEWGTQVSVDRIARAGDAEQACVARANAGVEQKAQAGRPALRFLLFSNCEHLSREAVDAWLVEADHAALQAAPAGLARIKEDTPRERFDDALAQIRAALERGDTYQINYTYRLGFDVLGSPVSLYRRLRARQPVRYGALIALPDARFVLSCSPELFLQHEAGMLRAQPMKGTAARVDDPDEDARVRAGLRADPKNRAENLMIVDLLRNDIGRVAQTGSVEVPALFSVGAYGRVWQMTSTVRARIDAGRSFAELMRALFPCGSITGAPKHRAMELIAELETSPRGLYTGSIGWLDAPTDTRRCGNFCLSVAIRTLVLDADTHRGEMGVGAGIVLDSVAASEWDECKVKAGFATGNDAGLALFETMRATRAGGVAHLDRHLARLVHSAAELGMKFDPTSILEHVNAYLPQLSDGEHRVKVTLDAAGAVTVGGGPLTPLPHIPVKLVLAAEHGYASTDADDPLLRYKTTRRDQYDSAWRAADTQGAFDMLFFNTRGELTEGGRSNVFVKRDGHWWTPPLSSGLLPGVMRAIVLADPQWHASERVLTHDDLLHAEDLMVCNALRGPLRATLG</sequence>
<dbReference type="EMBL" id="CADIKM010000001">
    <property type="protein sequence ID" value="CAB3776990.1"/>
    <property type="molecule type" value="Genomic_DNA"/>
</dbReference>
<dbReference type="AlphaFoldDB" id="A0A6S7ATZ7"/>
<feature type="domain" description="Chorismate-utilising enzyme C-terminal" evidence="1">
    <location>
        <begin position="146"/>
        <end position="408"/>
    </location>
</feature>
<dbReference type="NCBIfam" id="TIGR00553">
    <property type="entry name" value="pabB"/>
    <property type="match status" value="1"/>
</dbReference>
<dbReference type="Pfam" id="PF00425">
    <property type="entry name" value="Chorismate_bind"/>
    <property type="match status" value="1"/>
</dbReference>
<keyword evidence="2" id="KW-0413">Isomerase</keyword>
<dbReference type="SUPFAM" id="SSF56752">
    <property type="entry name" value="D-aminoacid aminotransferase-like PLP-dependent enzymes"/>
    <property type="match status" value="1"/>
</dbReference>
<dbReference type="GO" id="GO:0000162">
    <property type="term" value="P:L-tryptophan biosynthetic process"/>
    <property type="evidence" value="ECO:0007669"/>
    <property type="project" value="TreeGrafter"/>
</dbReference>
<dbReference type="RefSeq" id="WP_175102806.1">
    <property type="nucleotide sequence ID" value="NZ_CADIKM010000001.1"/>
</dbReference>
<dbReference type="InterPro" id="IPR001544">
    <property type="entry name" value="Aminotrans_IV"/>
</dbReference>
<dbReference type="PANTHER" id="PTHR11236:SF50">
    <property type="entry name" value="AMINODEOXYCHORISMATE SYNTHASE COMPONENT 1"/>
    <property type="match status" value="1"/>
</dbReference>
<dbReference type="InterPro" id="IPR043131">
    <property type="entry name" value="BCAT-like_N"/>
</dbReference>
<dbReference type="Gene3D" id="3.60.120.10">
    <property type="entry name" value="Anthranilate synthase"/>
    <property type="match status" value="1"/>
</dbReference>
<dbReference type="GO" id="GO:0008909">
    <property type="term" value="F:isochorismate synthase activity"/>
    <property type="evidence" value="ECO:0007669"/>
    <property type="project" value="UniProtKB-EC"/>
</dbReference>
<evidence type="ECO:0000313" key="2">
    <source>
        <dbReference type="EMBL" id="CAB3776990.1"/>
    </source>
</evidence>
<evidence type="ECO:0000259" key="1">
    <source>
        <dbReference type="Pfam" id="PF00425"/>
    </source>
</evidence>
<keyword evidence="3" id="KW-1185">Reference proteome</keyword>
<dbReference type="EC" id="5.4.4.2" evidence="2"/>
<dbReference type="Proteomes" id="UP000494115">
    <property type="component" value="Unassembled WGS sequence"/>
</dbReference>
<reference evidence="2 3" key="1">
    <citation type="submission" date="2020-04" db="EMBL/GenBank/DDBJ databases">
        <authorList>
            <person name="De Canck E."/>
        </authorList>
    </citation>
    <scope>NUCLEOTIDE SEQUENCE [LARGE SCALE GENOMIC DNA]</scope>
    <source>
        <strain evidence="2 3">LMG 28138</strain>
    </source>
</reference>
<gene>
    <name evidence="2" type="primary">menF</name>
    <name evidence="2" type="ORF">LMG28138_00264</name>
</gene>
<dbReference type="InterPro" id="IPR005802">
    <property type="entry name" value="ADC_synth_comp_1"/>
</dbReference>
<dbReference type="GO" id="GO:0046820">
    <property type="term" value="F:4-amino-4-deoxychorismate synthase activity"/>
    <property type="evidence" value="ECO:0007669"/>
    <property type="project" value="TreeGrafter"/>
</dbReference>
<dbReference type="InterPro" id="IPR015890">
    <property type="entry name" value="Chorismate_C"/>
</dbReference>
<proteinExistence type="predicted"/>
<dbReference type="PANTHER" id="PTHR11236">
    <property type="entry name" value="AMINOBENZOATE/ANTHRANILATE SYNTHASE"/>
    <property type="match status" value="1"/>
</dbReference>
<dbReference type="InterPro" id="IPR005801">
    <property type="entry name" value="ADC_synthase"/>
</dbReference>
<accession>A0A6S7ATZ7</accession>
<dbReference type="Gene3D" id="3.20.10.10">
    <property type="entry name" value="D-amino Acid Aminotransferase, subunit A, domain 2"/>
    <property type="match status" value="1"/>
</dbReference>
<evidence type="ECO:0000313" key="3">
    <source>
        <dbReference type="Proteomes" id="UP000494115"/>
    </source>
</evidence>